<comment type="caution">
    <text evidence="1">The sequence shown here is derived from an EMBL/GenBank/DDBJ whole genome shotgun (WGS) entry which is preliminary data.</text>
</comment>
<accession>A0A0F9PUB4</accession>
<evidence type="ECO:0000313" key="1">
    <source>
        <dbReference type="EMBL" id="KKN28317.1"/>
    </source>
</evidence>
<sequence length="53" mass="6057">MEKKILAMIREIKKEKKDAIHGANMMGSMNPEYSANVSQYDYAIKKLNKLLGI</sequence>
<protein>
    <submittedName>
        <fullName evidence="1">Uncharacterized protein</fullName>
    </submittedName>
</protein>
<dbReference type="AlphaFoldDB" id="A0A0F9PUB4"/>
<dbReference type="EMBL" id="LAZR01002573">
    <property type="protein sequence ID" value="KKN28317.1"/>
    <property type="molecule type" value="Genomic_DNA"/>
</dbReference>
<reference evidence="1" key="1">
    <citation type="journal article" date="2015" name="Nature">
        <title>Complex archaea that bridge the gap between prokaryotes and eukaryotes.</title>
        <authorList>
            <person name="Spang A."/>
            <person name="Saw J.H."/>
            <person name="Jorgensen S.L."/>
            <person name="Zaremba-Niedzwiedzka K."/>
            <person name="Martijn J."/>
            <person name="Lind A.E."/>
            <person name="van Eijk R."/>
            <person name="Schleper C."/>
            <person name="Guy L."/>
            <person name="Ettema T.J."/>
        </authorList>
    </citation>
    <scope>NUCLEOTIDE SEQUENCE</scope>
</reference>
<proteinExistence type="predicted"/>
<organism evidence="1">
    <name type="scientific">marine sediment metagenome</name>
    <dbReference type="NCBI Taxonomy" id="412755"/>
    <lineage>
        <taxon>unclassified sequences</taxon>
        <taxon>metagenomes</taxon>
        <taxon>ecological metagenomes</taxon>
    </lineage>
</organism>
<name>A0A0F9PUB4_9ZZZZ</name>
<gene>
    <name evidence="1" type="ORF">LCGC14_0855580</name>
</gene>